<protein>
    <recommendedName>
        <fullName evidence="3">DUF3501 domain-containing protein</fullName>
    </recommendedName>
</protein>
<dbReference type="Proteomes" id="UP000095347">
    <property type="component" value="Unassembled WGS sequence"/>
</dbReference>
<gene>
    <name evidence="1" type="ORF">BEN30_16605</name>
</gene>
<dbReference type="OrthoDB" id="9780579at2"/>
<dbReference type="STRING" id="28181.BEN30_16605"/>
<evidence type="ECO:0000313" key="2">
    <source>
        <dbReference type="Proteomes" id="UP000095347"/>
    </source>
</evidence>
<proteinExistence type="predicted"/>
<accession>A0A1E5Q3H6</accession>
<reference evidence="2" key="1">
    <citation type="submission" date="2016-07" db="EMBL/GenBank/DDBJ databases">
        <authorList>
            <person name="Florea S."/>
            <person name="Webb J.S."/>
            <person name="Jaromczyk J."/>
            <person name="Schardl C.L."/>
        </authorList>
    </citation>
    <scope>NUCLEOTIDE SEQUENCE [LARGE SCALE GENOMIC DNA]</scope>
    <source>
        <strain evidence="2">MV-1</strain>
    </source>
</reference>
<dbReference type="RefSeq" id="WP_069959288.1">
    <property type="nucleotide sequence ID" value="NZ_MCGG01000072.1"/>
</dbReference>
<dbReference type="InterPro" id="IPR021890">
    <property type="entry name" value="DUF3501"/>
</dbReference>
<comment type="caution">
    <text evidence="1">The sequence shown here is derived from an EMBL/GenBank/DDBJ whole genome shotgun (WGS) entry which is preliminary data.</text>
</comment>
<dbReference type="AlphaFoldDB" id="A0A1E5Q3H6"/>
<keyword evidence="2" id="KW-1185">Reference proteome</keyword>
<evidence type="ECO:0000313" key="1">
    <source>
        <dbReference type="EMBL" id="OEJ64303.1"/>
    </source>
</evidence>
<sequence length="202" mass="22474">MSREAHEITRDDIMPMADYEPVRKERRKAVTVLKKDRRLHIGPDATAYFESYDTMWHQIHEMLFIEKGGDAQIEDELRAYNPLVPNGRELICTLMFEIDDEVRRAKFLAGLGGVENTVSLSVTDAAGATFKIDAVPEADVDRTTAEGKASSIQFLHFPFTDAQAEAFKQSDAVAILAIGHDAYGHMVKLPNPVRAALAADLD</sequence>
<name>A0A1E5Q3H6_9PROT</name>
<evidence type="ECO:0008006" key="3">
    <source>
        <dbReference type="Google" id="ProtNLM"/>
    </source>
</evidence>
<dbReference type="EMBL" id="MCGG01000072">
    <property type="protein sequence ID" value="OEJ64303.1"/>
    <property type="molecule type" value="Genomic_DNA"/>
</dbReference>
<organism evidence="1 2">
    <name type="scientific">Magnetovibrio blakemorei</name>
    <dbReference type="NCBI Taxonomy" id="28181"/>
    <lineage>
        <taxon>Bacteria</taxon>
        <taxon>Pseudomonadati</taxon>
        <taxon>Pseudomonadota</taxon>
        <taxon>Alphaproteobacteria</taxon>
        <taxon>Rhodospirillales</taxon>
        <taxon>Magnetovibrionaceae</taxon>
        <taxon>Magnetovibrio</taxon>
    </lineage>
</organism>
<dbReference type="Pfam" id="PF12007">
    <property type="entry name" value="DUF3501"/>
    <property type="match status" value="1"/>
</dbReference>